<dbReference type="PROSITE" id="PS50035">
    <property type="entry name" value="PLD"/>
    <property type="match status" value="1"/>
</dbReference>
<dbReference type="InterPro" id="IPR001736">
    <property type="entry name" value="PLipase_D/transphosphatidylase"/>
</dbReference>
<name>Q1LQR3_CUPMC</name>
<dbReference type="Gene3D" id="3.30.870.10">
    <property type="entry name" value="Endonuclease Chain A"/>
    <property type="match status" value="2"/>
</dbReference>
<dbReference type="InterPro" id="IPR015679">
    <property type="entry name" value="PLipase_D_fam"/>
</dbReference>
<evidence type="ECO:0000256" key="1">
    <source>
        <dbReference type="ARBA" id="ARBA00000798"/>
    </source>
</evidence>
<comment type="catalytic activity">
    <reaction evidence="1">
        <text>a 1,2-diacyl-sn-glycero-3-phosphocholine + H2O = a 1,2-diacyl-sn-glycero-3-phosphate + choline + H(+)</text>
        <dbReference type="Rhea" id="RHEA:14445"/>
        <dbReference type="ChEBI" id="CHEBI:15354"/>
        <dbReference type="ChEBI" id="CHEBI:15377"/>
        <dbReference type="ChEBI" id="CHEBI:15378"/>
        <dbReference type="ChEBI" id="CHEBI:57643"/>
        <dbReference type="ChEBI" id="CHEBI:58608"/>
        <dbReference type="EC" id="3.1.4.4"/>
    </reaction>
</comment>
<dbReference type="InterPro" id="IPR025202">
    <property type="entry name" value="PLD-like_dom"/>
</dbReference>
<dbReference type="SUPFAM" id="SSF56024">
    <property type="entry name" value="Phospholipase D/nuclease"/>
    <property type="match status" value="2"/>
</dbReference>
<dbReference type="GO" id="GO:0004630">
    <property type="term" value="F:phospholipase D activity"/>
    <property type="evidence" value="ECO:0007669"/>
    <property type="project" value="UniProtKB-EC"/>
</dbReference>
<evidence type="ECO:0000256" key="2">
    <source>
        <dbReference type="ARBA" id="ARBA00022737"/>
    </source>
</evidence>
<keyword evidence="2" id="KW-0677">Repeat</keyword>
<evidence type="ECO:0000256" key="5">
    <source>
        <dbReference type="SAM" id="Coils"/>
    </source>
</evidence>
<protein>
    <submittedName>
        <fullName evidence="8">Phospholipase D family protein</fullName>
    </submittedName>
</protein>
<dbReference type="Pfam" id="PF13091">
    <property type="entry name" value="PLDc_2"/>
    <property type="match status" value="1"/>
</dbReference>
<evidence type="ECO:0000259" key="7">
    <source>
        <dbReference type="PROSITE" id="PS50035"/>
    </source>
</evidence>
<evidence type="ECO:0000313" key="8">
    <source>
        <dbReference type="EMBL" id="ABF07513.1"/>
    </source>
</evidence>
<dbReference type="PANTHER" id="PTHR18896:SF76">
    <property type="entry name" value="PHOSPHOLIPASE"/>
    <property type="match status" value="1"/>
</dbReference>
<reference evidence="9" key="1">
    <citation type="journal article" date="2010" name="PLoS ONE">
        <title>The complete genome sequence of Cupriavidus metallidurans strain CH34, a master survivalist in harsh and anthropogenic environments.</title>
        <authorList>
            <person name="Janssen P.J."/>
            <person name="Van Houdt R."/>
            <person name="Moors H."/>
            <person name="Monsieurs P."/>
            <person name="Morin N."/>
            <person name="Michaux A."/>
            <person name="Benotmane M.A."/>
            <person name="Leys N."/>
            <person name="Vallaeys T."/>
            <person name="Lapidus A."/>
            <person name="Monchy S."/>
            <person name="Medigue C."/>
            <person name="Taghavi S."/>
            <person name="McCorkle S."/>
            <person name="Dunn J."/>
            <person name="van der Lelie D."/>
            <person name="Mergeay M."/>
        </authorList>
    </citation>
    <scope>NUCLEOTIDE SEQUENCE [LARGE SCALE GENOMIC DNA]</scope>
    <source>
        <strain evidence="9">ATCC 43123 / DSM 2839 / NBRC 102507 / CH34</strain>
    </source>
</reference>
<evidence type="ECO:0000313" key="9">
    <source>
        <dbReference type="Proteomes" id="UP000002429"/>
    </source>
</evidence>
<dbReference type="AlphaFoldDB" id="Q1LQR3"/>
<dbReference type="SMART" id="SM00155">
    <property type="entry name" value="PLDc"/>
    <property type="match status" value="2"/>
</dbReference>
<dbReference type="Proteomes" id="UP000002429">
    <property type="component" value="Chromosome"/>
</dbReference>
<evidence type="ECO:0000256" key="6">
    <source>
        <dbReference type="SAM" id="MobiDB-lite"/>
    </source>
</evidence>
<proteinExistence type="predicted"/>
<organism evidence="8 9">
    <name type="scientific">Cupriavidus metallidurans (strain ATCC 43123 / DSM 2839 / NBRC 102507 / CH34)</name>
    <name type="common">Ralstonia metallidurans</name>
    <dbReference type="NCBI Taxonomy" id="266264"/>
    <lineage>
        <taxon>Bacteria</taxon>
        <taxon>Pseudomonadati</taxon>
        <taxon>Pseudomonadota</taxon>
        <taxon>Betaproteobacteria</taxon>
        <taxon>Burkholderiales</taxon>
        <taxon>Burkholderiaceae</taxon>
        <taxon>Cupriavidus</taxon>
    </lineage>
</organism>
<dbReference type="RefSeq" id="WP_011515484.1">
    <property type="nucleotide sequence ID" value="NC_007973.1"/>
</dbReference>
<dbReference type="STRING" id="266264.Rmet_0627"/>
<feature type="region of interest" description="Disordered" evidence="6">
    <location>
        <begin position="626"/>
        <end position="655"/>
    </location>
</feature>
<feature type="compositionally biased region" description="Basic and acidic residues" evidence="6">
    <location>
        <begin position="644"/>
        <end position="655"/>
    </location>
</feature>
<sequence>MTQPFITVPIALSCTRSATITLPWFVQCTEYNPAPATFKPLVNGETAFRDIYDAIFLAVKSVDIICWGFQPSMFFKRGAGGQGTKCIGELLEDVGKRGVKVRLLCWGGQVLGLPEINNRFGPEPNMPHRPAAHMRPRPHPSRHAEDFDRWWYWSVAQKDPRRLTFRNVVMDPSVIARHIPSVWQLAALKNVEFMTRDFDLPSRLEIAFRTSLFGADKQRGAGNKAAGGAAMGLAAPTHHQKMVLVDYEVPNKAVGYVMGHNMLDPYWDTDDHSAAKMPWGYLGRNGATPRHDISSRVTGPILQYLNDNFCEAWDRETGAGLGKARKPAAAGLRMLPSLGDKVMAQVLRTHSQNGKQDIEEMYLQAVNNATQFIYIENQYFRFKPLADKINEAVKKQIQWGRDPGQHGAIHLFVITNSSDEGMGDGTVNTYRMLNALGRAEVIPGVAKLEQEDVRQADLQRQYDAARAQAREAQGAVARVYQFTHLGDAYVQKLLARAEEKLQQARAKQAEVKAQMKAPPNAVLPAPIDGLKVHICTLVAPDSPPDKWQDVYIHAKLMIVDDVFMTLGSANINTRSMEGDSELNICHENEAVTRPLRRKLWHDHTKGMGDHDDPAEAFKQWGKIIRRNADNRNNGNAPESSLIEFSRKDPKRTYKD</sequence>
<dbReference type="eggNOG" id="COG1502">
    <property type="taxonomic scope" value="Bacteria"/>
</dbReference>
<keyword evidence="3" id="KW-0378">Hydrolase</keyword>
<evidence type="ECO:0000256" key="4">
    <source>
        <dbReference type="ARBA" id="ARBA00023098"/>
    </source>
</evidence>
<dbReference type="GO" id="GO:0009395">
    <property type="term" value="P:phospholipid catabolic process"/>
    <property type="evidence" value="ECO:0007669"/>
    <property type="project" value="TreeGrafter"/>
</dbReference>
<dbReference type="PANTHER" id="PTHR18896">
    <property type="entry name" value="PHOSPHOLIPASE D"/>
    <property type="match status" value="1"/>
</dbReference>
<dbReference type="HOGENOM" id="CLU_013419_1_0_4"/>
<accession>Q1LQR3</accession>
<keyword evidence="9" id="KW-1185">Reference proteome</keyword>
<gene>
    <name evidence="8" type="ordered locus">Rmet_0627</name>
</gene>
<keyword evidence="5" id="KW-0175">Coiled coil</keyword>
<dbReference type="EMBL" id="CP000352">
    <property type="protein sequence ID" value="ABF07513.1"/>
    <property type="molecule type" value="Genomic_DNA"/>
</dbReference>
<feature type="domain" description="PLD phosphodiesterase" evidence="7">
    <location>
        <begin position="548"/>
        <end position="575"/>
    </location>
</feature>
<keyword evidence="4" id="KW-0443">Lipid metabolism</keyword>
<feature type="coiled-coil region" evidence="5">
    <location>
        <begin position="448"/>
        <end position="514"/>
    </location>
</feature>
<evidence type="ECO:0000256" key="3">
    <source>
        <dbReference type="ARBA" id="ARBA00022801"/>
    </source>
</evidence>
<dbReference type="KEGG" id="rme:Rmet_0627"/>